<organism evidence="5 6">
    <name type="scientific">Aureobasidium melanogenum</name>
    <name type="common">Aureobasidium pullulans var. melanogenum</name>
    <dbReference type="NCBI Taxonomy" id="46634"/>
    <lineage>
        <taxon>Eukaryota</taxon>
        <taxon>Fungi</taxon>
        <taxon>Dikarya</taxon>
        <taxon>Ascomycota</taxon>
        <taxon>Pezizomycotina</taxon>
        <taxon>Dothideomycetes</taxon>
        <taxon>Dothideomycetidae</taxon>
        <taxon>Dothideales</taxon>
        <taxon>Saccotheciaceae</taxon>
        <taxon>Aureobasidium</taxon>
    </lineage>
</organism>
<gene>
    <name evidence="5" type="ORF">KCU76_g12882</name>
</gene>
<dbReference type="GO" id="GO:0019783">
    <property type="term" value="F:ubiquitin-like protein peptidase activity"/>
    <property type="evidence" value="ECO:0007669"/>
    <property type="project" value="UniProtKB-ARBA"/>
</dbReference>
<dbReference type="AlphaFoldDB" id="A0A9P8E8Z5"/>
<evidence type="ECO:0000256" key="3">
    <source>
        <dbReference type="ARBA" id="ARBA00022801"/>
    </source>
</evidence>
<keyword evidence="3" id="KW-0378">Hydrolase</keyword>
<dbReference type="InterPro" id="IPR003653">
    <property type="entry name" value="Peptidase_C48_C"/>
</dbReference>
<accession>A0A9P8E8Z5</accession>
<comment type="caution">
    <text evidence="5">The sequence shown here is derived from an EMBL/GenBank/DDBJ whole genome shotgun (WGS) entry which is preliminary data.</text>
</comment>
<evidence type="ECO:0000313" key="5">
    <source>
        <dbReference type="EMBL" id="KAG9683761.1"/>
    </source>
</evidence>
<sequence>MRRLPTRATTRRHNDKTLLDAADIKIRLSRDATTGANKLANGRWRLSRIQILEAFGASALRSSRFTEALSDMSLEYSSLGFADAVNLVKQAAVERAGSTNACEPKDVKRVIAMASSTHKLLANATTELTPSHEVDLVLRDGDDDNHCQACDNHNHSAVSPSTSGTPKHDMRASLVSLFSTPYSTSVYVSGDTDGSCPPHDIPSLSTSTDTTNKSRNCTAATHVQPDTTMAKKALSTPLPQAQQPATTLLTPISNGPKRFMRDEAEGQRPNKLPRLEVDPITPEYISSSPPSAPPERVLESFQSWLQPGRRLNDDVLFAVLDCFVVKPFAARHITAPENGDWAAWAETHKVKVPTHADQLLAVIFEPVKEHWILLHVDFGTRTSTLYDSLFSRRTHHETIPMAKAIVAATGAVWAEDWNASSPQEVGIDGCFPTAVFFKLTQFA</sequence>
<dbReference type="EMBL" id="JAHFXF010000688">
    <property type="protein sequence ID" value="KAG9683761.1"/>
    <property type="molecule type" value="Genomic_DNA"/>
</dbReference>
<reference evidence="5" key="1">
    <citation type="journal article" date="2021" name="J Fungi (Basel)">
        <title>Virulence traits and population genomics of the black yeast Aureobasidium melanogenum.</title>
        <authorList>
            <person name="Cernosa A."/>
            <person name="Sun X."/>
            <person name="Gostincar C."/>
            <person name="Fang C."/>
            <person name="Gunde-Cimerman N."/>
            <person name="Song Z."/>
        </authorList>
    </citation>
    <scope>NUCLEOTIDE SEQUENCE</scope>
    <source>
        <strain evidence="5">EXF-9911</strain>
    </source>
</reference>
<dbReference type="Pfam" id="PF02902">
    <property type="entry name" value="Peptidase_C48"/>
    <property type="match status" value="1"/>
</dbReference>
<feature type="domain" description="Ubiquitin-like protease family profile" evidence="4">
    <location>
        <begin position="349"/>
        <end position="398"/>
    </location>
</feature>
<protein>
    <recommendedName>
        <fullName evidence="4">Ubiquitin-like protease family profile domain-containing protein</fullName>
    </recommendedName>
</protein>
<feature type="non-terminal residue" evidence="5">
    <location>
        <position position="443"/>
    </location>
</feature>
<evidence type="ECO:0000256" key="1">
    <source>
        <dbReference type="ARBA" id="ARBA00005234"/>
    </source>
</evidence>
<dbReference type="InterPro" id="IPR038765">
    <property type="entry name" value="Papain-like_cys_pep_sf"/>
</dbReference>
<dbReference type="Gene3D" id="3.40.395.10">
    <property type="entry name" value="Adenoviral Proteinase, Chain A"/>
    <property type="match status" value="1"/>
</dbReference>
<evidence type="ECO:0000313" key="6">
    <source>
        <dbReference type="Proteomes" id="UP000779574"/>
    </source>
</evidence>
<dbReference type="Proteomes" id="UP000779574">
    <property type="component" value="Unassembled WGS sequence"/>
</dbReference>
<dbReference type="GO" id="GO:0008234">
    <property type="term" value="F:cysteine-type peptidase activity"/>
    <property type="evidence" value="ECO:0007669"/>
    <property type="project" value="InterPro"/>
</dbReference>
<evidence type="ECO:0000256" key="2">
    <source>
        <dbReference type="ARBA" id="ARBA00022670"/>
    </source>
</evidence>
<keyword evidence="2" id="KW-0645">Protease</keyword>
<reference evidence="5" key="2">
    <citation type="submission" date="2021-08" db="EMBL/GenBank/DDBJ databases">
        <authorList>
            <person name="Gostincar C."/>
            <person name="Sun X."/>
            <person name="Song Z."/>
            <person name="Gunde-Cimerman N."/>
        </authorList>
    </citation>
    <scope>NUCLEOTIDE SEQUENCE</scope>
    <source>
        <strain evidence="5">EXF-9911</strain>
    </source>
</reference>
<dbReference type="SUPFAM" id="SSF54001">
    <property type="entry name" value="Cysteine proteinases"/>
    <property type="match status" value="1"/>
</dbReference>
<comment type="similarity">
    <text evidence="1">Belongs to the peptidase C48 family.</text>
</comment>
<evidence type="ECO:0000259" key="4">
    <source>
        <dbReference type="Pfam" id="PF02902"/>
    </source>
</evidence>
<name>A0A9P8E8Z5_AURME</name>
<proteinExistence type="inferred from homology"/>
<dbReference type="GO" id="GO:0006508">
    <property type="term" value="P:proteolysis"/>
    <property type="evidence" value="ECO:0007669"/>
    <property type="project" value="UniProtKB-KW"/>
</dbReference>